<name>A0A9P6DYV4_9AGAM</name>
<dbReference type="PROSITE" id="PS50181">
    <property type="entry name" value="FBOX"/>
    <property type="match status" value="1"/>
</dbReference>
<dbReference type="AlphaFoldDB" id="A0A9P6DYV4"/>
<reference evidence="3" key="1">
    <citation type="journal article" date="2020" name="Nat. Commun.">
        <title>Large-scale genome sequencing of mycorrhizal fungi provides insights into the early evolution of symbiotic traits.</title>
        <authorList>
            <person name="Miyauchi S."/>
            <person name="Kiss E."/>
            <person name="Kuo A."/>
            <person name="Drula E."/>
            <person name="Kohler A."/>
            <person name="Sanchez-Garcia M."/>
            <person name="Morin E."/>
            <person name="Andreopoulos B."/>
            <person name="Barry K.W."/>
            <person name="Bonito G."/>
            <person name="Buee M."/>
            <person name="Carver A."/>
            <person name="Chen C."/>
            <person name="Cichocki N."/>
            <person name="Clum A."/>
            <person name="Culley D."/>
            <person name="Crous P.W."/>
            <person name="Fauchery L."/>
            <person name="Girlanda M."/>
            <person name="Hayes R.D."/>
            <person name="Keri Z."/>
            <person name="LaButti K."/>
            <person name="Lipzen A."/>
            <person name="Lombard V."/>
            <person name="Magnuson J."/>
            <person name="Maillard F."/>
            <person name="Murat C."/>
            <person name="Nolan M."/>
            <person name="Ohm R.A."/>
            <person name="Pangilinan J."/>
            <person name="Pereira M.F."/>
            <person name="Perotto S."/>
            <person name="Peter M."/>
            <person name="Pfister S."/>
            <person name="Riley R."/>
            <person name="Sitrit Y."/>
            <person name="Stielow J.B."/>
            <person name="Szollosi G."/>
            <person name="Zifcakova L."/>
            <person name="Stursova M."/>
            <person name="Spatafora J.W."/>
            <person name="Tedersoo L."/>
            <person name="Vaario L.M."/>
            <person name="Yamada A."/>
            <person name="Yan M."/>
            <person name="Wang P."/>
            <person name="Xu J."/>
            <person name="Bruns T."/>
            <person name="Baldrian P."/>
            <person name="Vilgalys R."/>
            <person name="Dunand C."/>
            <person name="Henrissat B."/>
            <person name="Grigoriev I.V."/>
            <person name="Hibbett D."/>
            <person name="Nagy L.G."/>
            <person name="Martin F.M."/>
        </authorList>
    </citation>
    <scope>NUCLEOTIDE SEQUENCE</scope>
    <source>
        <strain evidence="3">UP504</strain>
    </source>
</reference>
<dbReference type="SUPFAM" id="SSF81383">
    <property type="entry name" value="F-box domain"/>
    <property type="match status" value="1"/>
</dbReference>
<dbReference type="EMBL" id="MU128944">
    <property type="protein sequence ID" value="KAF9516068.1"/>
    <property type="molecule type" value="Genomic_DNA"/>
</dbReference>
<feature type="domain" description="F-box" evidence="2">
    <location>
        <begin position="89"/>
        <end position="138"/>
    </location>
</feature>
<evidence type="ECO:0000256" key="1">
    <source>
        <dbReference type="SAM" id="MobiDB-lite"/>
    </source>
</evidence>
<keyword evidence="4" id="KW-1185">Reference proteome</keyword>
<feature type="region of interest" description="Disordered" evidence="1">
    <location>
        <begin position="1"/>
        <end position="33"/>
    </location>
</feature>
<dbReference type="Proteomes" id="UP000886523">
    <property type="component" value="Unassembled WGS sequence"/>
</dbReference>
<dbReference type="OrthoDB" id="2322499at2759"/>
<sequence>MNNFGDHLVFEPQGSKPLSSKVSSISETRTLRKRKERISPTDLDLVEDVYQATDPDYSLEPLPRSKKRRARKGATVSDKPKPRKKGKLASLLLIMPVEVLCEIYSFLSPLDLIHVARAAKTFALFLLHPSAATIWRAARLQIVDPPDIHDDLTEQQFANLLFGSVCNRCGKGPVRKVNWTLRRRWCEACRDEILHGLDPHYSPLEFSTYKKSHPPGRFQYIRGSGRYRGHVMDTRKAKAMDSTAEGQVYQEYIETGMKILEHAKACQKWQEDRDAARAKELDKFRQERLVNFKTRLIQIGWTDSILEDINWRGFPTMNQSRLLTESDWQKLRPEAERLLAERQTADRADAFETLSARARAAYHDWLQNQPLYHWRQNQPVNSEILSSCPSPNWITTHPRIKELLRRRVEEHANDIVYEMSFELPTELINLFSEITKSRHDEVSKFFHDALPLSHRLAGPMSSLKLATSVFRSRRSWVFGLHYPDLGFYDLGRPSAEDDFYDHPSPWPSEEWWEFDAFGSQLIHQILIACRLDPATTTISDLETLDPRVVCKTCSPPESDYGPTMTWRRALLHWDRSHKQTPSSQAIWRVLNPWEKSVFLEDLGIDALESQPMPNTAWLCGLCPWYIARSHRMHDHDHEQLLVRNPCIGFGYFEPDEIVWVPRRSVGTRDSR</sequence>
<gene>
    <name evidence="3" type="ORF">BS47DRAFT_1341408</name>
</gene>
<dbReference type="InterPro" id="IPR001810">
    <property type="entry name" value="F-box_dom"/>
</dbReference>
<dbReference type="CDD" id="cd09917">
    <property type="entry name" value="F-box_SF"/>
    <property type="match status" value="1"/>
</dbReference>
<feature type="region of interest" description="Disordered" evidence="1">
    <location>
        <begin position="55"/>
        <end position="83"/>
    </location>
</feature>
<dbReference type="InterPro" id="IPR036047">
    <property type="entry name" value="F-box-like_dom_sf"/>
</dbReference>
<evidence type="ECO:0000313" key="4">
    <source>
        <dbReference type="Proteomes" id="UP000886523"/>
    </source>
</evidence>
<organism evidence="3 4">
    <name type="scientific">Hydnum rufescens UP504</name>
    <dbReference type="NCBI Taxonomy" id="1448309"/>
    <lineage>
        <taxon>Eukaryota</taxon>
        <taxon>Fungi</taxon>
        <taxon>Dikarya</taxon>
        <taxon>Basidiomycota</taxon>
        <taxon>Agaricomycotina</taxon>
        <taxon>Agaricomycetes</taxon>
        <taxon>Cantharellales</taxon>
        <taxon>Hydnaceae</taxon>
        <taxon>Hydnum</taxon>
    </lineage>
</organism>
<protein>
    <recommendedName>
        <fullName evidence="2">F-box domain-containing protein</fullName>
    </recommendedName>
</protein>
<evidence type="ECO:0000313" key="3">
    <source>
        <dbReference type="EMBL" id="KAF9516068.1"/>
    </source>
</evidence>
<proteinExistence type="predicted"/>
<accession>A0A9P6DYV4</accession>
<evidence type="ECO:0000259" key="2">
    <source>
        <dbReference type="PROSITE" id="PS50181"/>
    </source>
</evidence>
<feature type="compositionally biased region" description="Low complexity" evidence="1">
    <location>
        <begin position="15"/>
        <end position="26"/>
    </location>
</feature>
<comment type="caution">
    <text evidence="3">The sequence shown here is derived from an EMBL/GenBank/DDBJ whole genome shotgun (WGS) entry which is preliminary data.</text>
</comment>